<dbReference type="Gene3D" id="3.30.780.10">
    <property type="entry name" value="SUI1-like domain"/>
    <property type="match status" value="1"/>
</dbReference>
<dbReference type="PIRSF" id="PIRSF037511">
    <property type="entry name" value="Transl_init_SUI1_pro"/>
    <property type="match status" value="1"/>
</dbReference>
<evidence type="ECO:0000256" key="2">
    <source>
        <dbReference type="ARBA" id="ARBA00022845"/>
    </source>
</evidence>
<proteinExistence type="inferred from homology"/>
<keyword evidence="6" id="KW-1185">Reference proteome</keyword>
<feature type="domain" description="SUI1" evidence="4">
    <location>
        <begin position="43"/>
        <end position="109"/>
    </location>
</feature>
<dbReference type="PANTHER" id="PTHR12789:SF0">
    <property type="entry name" value="DENSITY-REGULATED PROTEIN"/>
    <property type="match status" value="1"/>
</dbReference>
<dbReference type="Pfam" id="PF01253">
    <property type="entry name" value="SUI1"/>
    <property type="match status" value="1"/>
</dbReference>
<name>A0ABN1N370_9BACT</name>
<gene>
    <name evidence="5" type="ORF">GCM10009119_32960</name>
</gene>
<dbReference type="CDD" id="cd11567">
    <property type="entry name" value="YciH_like"/>
    <property type="match status" value="1"/>
</dbReference>
<organism evidence="5 6">
    <name type="scientific">Algoriphagus jejuensis</name>
    <dbReference type="NCBI Taxonomy" id="419934"/>
    <lineage>
        <taxon>Bacteria</taxon>
        <taxon>Pseudomonadati</taxon>
        <taxon>Bacteroidota</taxon>
        <taxon>Cytophagia</taxon>
        <taxon>Cytophagales</taxon>
        <taxon>Cyclobacteriaceae</taxon>
        <taxon>Algoriphagus</taxon>
    </lineage>
</organism>
<comment type="similarity">
    <text evidence="1">Belongs to the SUI1 family.</text>
</comment>
<keyword evidence="5" id="KW-0396">Initiation factor</keyword>
<dbReference type="PANTHER" id="PTHR12789">
    <property type="entry name" value="DENSITY-REGULATED PROTEIN HOMOLOG"/>
    <property type="match status" value="1"/>
</dbReference>
<evidence type="ECO:0000256" key="1">
    <source>
        <dbReference type="ARBA" id="ARBA00005422"/>
    </source>
</evidence>
<reference evidence="5 6" key="1">
    <citation type="journal article" date="2019" name="Int. J. Syst. Evol. Microbiol.">
        <title>The Global Catalogue of Microorganisms (GCM) 10K type strain sequencing project: providing services to taxonomists for standard genome sequencing and annotation.</title>
        <authorList>
            <consortium name="The Broad Institute Genomics Platform"/>
            <consortium name="The Broad Institute Genome Sequencing Center for Infectious Disease"/>
            <person name="Wu L."/>
            <person name="Ma J."/>
        </authorList>
    </citation>
    <scope>NUCLEOTIDE SEQUENCE [LARGE SCALE GENOMIC DNA]</scope>
    <source>
        <strain evidence="5 6">JCM 16112</strain>
    </source>
</reference>
<dbReference type="RefSeq" id="WP_343853613.1">
    <property type="nucleotide sequence ID" value="NZ_BAAAFI010000043.1"/>
</dbReference>
<evidence type="ECO:0000259" key="4">
    <source>
        <dbReference type="PROSITE" id="PS50296"/>
    </source>
</evidence>
<sequence>MAKKNNDWKKRDGVVYSTSDSFEYNHGNQDDAETLPASQQKLKVLLDKKARAGKQVTLVEGFVGTEDDLKELGKLLKNKCGVGGSAKDGEILIQGDHRDKVLQVLLQAGYGAKKSGG</sequence>
<dbReference type="GO" id="GO:0003743">
    <property type="term" value="F:translation initiation factor activity"/>
    <property type="evidence" value="ECO:0007669"/>
    <property type="project" value="UniProtKB-KW"/>
</dbReference>
<evidence type="ECO:0000313" key="6">
    <source>
        <dbReference type="Proteomes" id="UP001500469"/>
    </source>
</evidence>
<evidence type="ECO:0000313" key="5">
    <source>
        <dbReference type="EMBL" id="GAA0880326.1"/>
    </source>
</evidence>
<evidence type="ECO:0000256" key="3">
    <source>
        <dbReference type="ARBA" id="ARBA00022917"/>
    </source>
</evidence>
<keyword evidence="3" id="KW-0648">Protein biosynthesis</keyword>
<dbReference type="PROSITE" id="PS50296">
    <property type="entry name" value="SUI1"/>
    <property type="match status" value="1"/>
</dbReference>
<dbReference type="InterPro" id="IPR050318">
    <property type="entry name" value="DENR/SUI1_TIF"/>
</dbReference>
<dbReference type="SUPFAM" id="SSF55159">
    <property type="entry name" value="eIF1-like"/>
    <property type="match status" value="1"/>
</dbReference>
<dbReference type="EMBL" id="BAAAFI010000043">
    <property type="protein sequence ID" value="GAA0880326.1"/>
    <property type="molecule type" value="Genomic_DNA"/>
</dbReference>
<dbReference type="Proteomes" id="UP001500469">
    <property type="component" value="Unassembled WGS sequence"/>
</dbReference>
<comment type="caution">
    <text evidence="5">The sequence shown here is derived from an EMBL/GenBank/DDBJ whole genome shotgun (WGS) entry which is preliminary data.</text>
</comment>
<dbReference type="InterPro" id="IPR036877">
    <property type="entry name" value="SUI1_dom_sf"/>
</dbReference>
<protein>
    <submittedName>
        <fullName evidence="5">Translation initiation factor</fullName>
    </submittedName>
</protein>
<dbReference type="InterPro" id="IPR001950">
    <property type="entry name" value="SUI1"/>
</dbReference>
<keyword evidence="2" id="KW-0810">Translation regulation</keyword>
<accession>A0ABN1N370</accession>
<dbReference type="InterPro" id="IPR005872">
    <property type="entry name" value="SUI1_arc_bac"/>
</dbReference>